<gene>
    <name evidence="2" type="ORF">R3W88_024653</name>
</gene>
<protein>
    <recommendedName>
        <fullName evidence="4">Gag-pol polyprotein</fullName>
    </recommendedName>
</protein>
<evidence type="ECO:0000313" key="3">
    <source>
        <dbReference type="Proteomes" id="UP001311915"/>
    </source>
</evidence>
<proteinExistence type="predicted"/>
<organism evidence="2 3">
    <name type="scientific">Solanum pinnatisectum</name>
    <name type="common">tansyleaf nightshade</name>
    <dbReference type="NCBI Taxonomy" id="50273"/>
    <lineage>
        <taxon>Eukaryota</taxon>
        <taxon>Viridiplantae</taxon>
        <taxon>Streptophyta</taxon>
        <taxon>Embryophyta</taxon>
        <taxon>Tracheophyta</taxon>
        <taxon>Spermatophyta</taxon>
        <taxon>Magnoliopsida</taxon>
        <taxon>eudicotyledons</taxon>
        <taxon>Gunneridae</taxon>
        <taxon>Pentapetalae</taxon>
        <taxon>asterids</taxon>
        <taxon>lamiids</taxon>
        <taxon>Solanales</taxon>
        <taxon>Solanaceae</taxon>
        <taxon>Solanoideae</taxon>
        <taxon>Solaneae</taxon>
        <taxon>Solanum</taxon>
    </lineage>
</organism>
<comment type="caution">
    <text evidence="2">The sequence shown here is derived from an EMBL/GenBank/DDBJ whole genome shotgun (WGS) entry which is preliminary data.</text>
</comment>
<name>A0AAV9M0T2_9SOLN</name>
<dbReference type="EMBL" id="JAWPEI010000003">
    <property type="protein sequence ID" value="KAK4731665.1"/>
    <property type="molecule type" value="Genomic_DNA"/>
</dbReference>
<evidence type="ECO:0000313" key="2">
    <source>
        <dbReference type="EMBL" id="KAK4731665.1"/>
    </source>
</evidence>
<keyword evidence="3" id="KW-1185">Reference proteome</keyword>
<dbReference type="Proteomes" id="UP001311915">
    <property type="component" value="Unassembled WGS sequence"/>
</dbReference>
<evidence type="ECO:0000256" key="1">
    <source>
        <dbReference type="SAM" id="MobiDB-lite"/>
    </source>
</evidence>
<feature type="compositionally biased region" description="Basic and acidic residues" evidence="1">
    <location>
        <begin position="140"/>
        <end position="149"/>
    </location>
</feature>
<dbReference type="AlphaFoldDB" id="A0AAV9M0T2"/>
<accession>A0AAV9M0T2</accession>
<sequence>MTQAVTTQAQAMTAHANRGVEAHVNPIVSTMASTLRDFMRMNPSMFLGSKVGEDPQELLDEITQWKSNRLVGAGPINLEYTPSLVSNPRDEMSRFVMGVSDLFKEECHTTMLHDDMNISRLMVYAQSIEESNLKRKNREMKRVRSDEQGQPRFIKRAFN</sequence>
<evidence type="ECO:0008006" key="4">
    <source>
        <dbReference type="Google" id="ProtNLM"/>
    </source>
</evidence>
<feature type="region of interest" description="Disordered" evidence="1">
    <location>
        <begin position="136"/>
        <end position="159"/>
    </location>
</feature>
<reference evidence="2 3" key="1">
    <citation type="submission" date="2023-10" db="EMBL/GenBank/DDBJ databases">
        <title>Genome-Wide Identification Analysis in wild type Solanum Pinnatisectum Reveals Some Genes Defensing Phytophthora Infestans.</title>
        <authorList>
            <person name="Sun C."/>
        </authorList>
    </citation>
    <scope>NUCLEOTIDE SEQUENCE [LARGE SCALE GENOMIC DNA]</scope>
    <source>
        <strain evidence="2">LQN</strain>
        <tissue evidence="2">Leaf</tissue>
    </source>
</reference>